<feature type="non-terminal residue" evidence="1">
    <location>
        <position position="1"/>
    </location>
</feature>
<accession>A0AAE0VH72</accession>
<sequence length="71" mass="8121">KKGIGSHSRIELGLFCHGRRLQSLFAIVKPDEIQHVEELDLSTHKIDDIKLDRDNITNICEHVFNVSKEAL</sequence>
<gene>
    <name evidence="1" type="ORF">CHS0354_011261</name>
</gene>
<evidence type="ECO:0000313" key="1">
    <source>
        <dbReference type="EMBL" id="KAK3576585.1"/>
    </source>
</evidence>
<organism evidence="1 2">
    <name type="scientific">Potamilus streckersoni</name>
    <dbReference type="NCBI Taxonomy" id="2493646"/>
    <lineage>
        <taxon>Eukaryota</taxon>
        <taxon>Metazoa</taxon>
        <taxon>Spiralia</taxon>
        <taxon>Lophotrochozoa</taxon>
        <taxon>Mollusca</taxon>
        <taxon>Bivalvia</taxon>
        <taxon>Autobranchia</taxon>
        <taxon>Heteroconchia</taxon>
        <taxon>Palaeoheterodonta</taxon>
        <taxon>Unionida</taxon>
        <taxon>Unionoidea</taxon>
        <taxon>Unionidae</taxon>
        <taxon>Ambleminae</taxon>
        <taxon>Lampsilini</taxon>
        <taxon>Potamilus</taxon>
    </lineage>
</organism>
<reference evidence="1" key="3">
    <citation type="submission" date="2023-05" db="EMBL/GenBank/DDBJ databases">
        <authorList>
            <person name="Smith C.H."/>
        </authorList>
    </citation>
    <scope>NUCLEOTIDE SEQUENCE</scope>
    <source>
        <strain evidence="1">CHS0354</strain>
        <tissue evidence="1">Mantle</tissue>
    </source>
</reference>
<keyword evidence="2" id="KW-1185">Reference proteome</keyword>
<dbReference type="EMBL" id="JAEAOA010000697">
    <property type="protein sequence ID" value="KAK3576585.1"/>
    <property type="molecule type" value="Genomic_DNA"/>
</dbReference>
<protein>
    <submittedName>
        <fullName evidence="1">Uncharacterized protein</fullName>
    </submittedName>
</protein>
<reference evidence="1" key="1">
    <citation type="journal article" date="2021" name="Genome Biol. Evol.">
        <title>A High-Quality Reference Genome for a Parasitic Bivalve with Doubly Uniparental Inheritance (Bivalvia: Unionida).</title>
        <authorList>
            <person name="Smith C.H."/>
        </authorList>
    </citation>
    <scope>NUCLEOTIDE SEQUENCE</scope>
    <source>
        <strain evidence="1">CHS0354</strain>
    </source>
</reference>
<name>A0AAE0VH72_9BIVA</name>
<evidence type="ECO:0000313" key="2">
    <source>
        <dbReference type="Proteomes" id="UP001195483"/>
    </source>
</evidence>
<reference evidence="1" key="2">
    <citation type="journal article" date="2021" name="Genome Biol. Evol.">
        <title>Developing a high-quality reference genome for a parasitic bivalve with doubly uniparental inheritance (Bivalvia: Unionida).</title>
        <authorList>
            <person name="Smith C.H."/>
        </authorList>
    </citation>
    <scope>NUCLEOTIDE SEQUENCE</scope>
    <source>
        <strain evidence="1">CHS0354</strain>
        <tissue evidence="1">Mantle</tissue>
    </source>
</reference>
<dbReference type="AlphaFoldDB" id="A0AAE0VH72"/>
<dbReference type="Proteomes" id="UP001195483">
    <property type="component" value="Unassembled WGS sequence"/>
</dbReference>
<comment type="caution">
    <text evidence="1">The sequence shown here is derived from an EMBL/GenBank/DDBJ whole genome shotgun (WGS) entry which is preliminary data.</text>
</comment>
<proteinExistence type="predicted"/>